<dbReference type="EMBL" id="JADEWC010000009">
    <property type="protein sequence ID" value="MBE9222207.1"/>
    <property type="molecule type" value="Genomic_DNA"/>
</dbReference>
<evidence type="ECO:0000313" key="3">
    <source>
        <dbReference type="Proteomes" id="UP000654604"/>
    </source>
</evidence>
<proteinExistence type="predicted"/>
<evidence type="ECO:0000259" key="1">
    <source>
        <dbReference type="PROSITE" id="PS50164"/>
    </source>
</evidence>
<dbReference type="Proteomes" id="UP000654604">
    <property type="component" value="Unassembled WGS sequence"/>
</dbReference>
<gene>
    <name evidence="2" type="ORF">IQ215_05800</name>
</gene>
<dbReference type="RefSeq" id="WP_193800369.1">
    <property type="nucleotide sequence ID" value="NZ_JADEWC010000009.1"/>
</dbReference>
<dbReference type="PROSITE" id="PS50164">
    <property type="entry name" value="GIY_YIG"/>
    <property type="match status" value="1"/>
</dbReference>
<dbReference type="InterPro" id="IPR000305">
    <property type="entry name" value="GIY-YIG_endonuc"/>
</dbReference>
<reference evidence="2 3" key="1">
    <citation type="submission" date="2020-10" db="EMBL/GenBank/DDBJ databases">
        <authorList>
            <person name="Castelo-Branco R."/>
            <person name="Eusebio N."/>
            <person name="Adriana R."/>
            <person name="Vieira A."/>
            <person name="Brugerolle De Fraissinette N."/>
            <person name="Rezende De Castro R."/>
            <person name="Schneider M.P."/>
            <person name="Vasconcelos V."/>
            <person name="Leao P.N."/>
        </authorList>
    </citation>
    <scope>NUCLEOTIDE SEQUENCE [LARGE SCALE GENOMIC DNA]</scope>
    <source>
        <strain evidence="2 3">LEGE 03274</strain>
    </source>
</reference>
<evidence type="ECO:0000313" key="2">
    <source>
        <dbReference type="EMBL" id="MBE9222207.1"/>
    </source>
</evidence>
<organism evidence="2 3">
    <name type="scientific">Cyanobacterium stanieri LEGE 03274</name>
    <dbReference type="NCBI Taxonomy" id="1828756"/>
    <lineage>
        <taxon>Bacteria</taxon>
        <taxon>Bacillati</taxon>
        <taxon>Cyanobacteriota</taxon>
        <taxon>Cyanophyceae</taxon>
        <taxon>Oscillatoriophycideae</taxon>
        <taxon>Chroococcales</taxon>
        <taxon>Geminocystaceae</taxon>
        <taxon>Cyanobacterium</taxon>
    </lineage>
</organism>
<feature type="domain" description="GIY-YIG" evidence="1">
    <location>
        <begin position="97"/>
        <end position="183"/>
    </location>
</feature>
<protein>
    <recommendedName>
        <fullName evidence="1">GIY-YIG domain-containing protein</fullName>
    </recommendedName>
</protein>
<sequence length="194" mass="23843">MEYKTNKNQQLSLFEPSATYQFKKPSLNQEYKMSDNYLQSWKKRIYNYQQEAKKEQIKQTNLLTSENNITWDTDNFDPFSIPTHTDQFYNLPKYNESESCLYFILDTELPLLLYVGETKLSPYQRWLNHDCKSYIQRYIELHRQYKITTTVRSAFWWGISPERHIRQRLERDLILKWRSPFNKESWQHWGQPFK</sequence>
<keyword evidence="3" id="KW-1185">Reference proteome</keyword>
<accession>A0ABR9V2T1</accession>
<comment type="caution">
    <text evidence="2">The sequence shown here is derived from an EMBL/GenBank/DDBJ whole genome shotgun (WGS) entry which is preliminary data.</text>
</comment>
<name>A0ABR9V2T1_9CHRO</name>